<accession>A0ABR7QGG3</accession>
<reference evidence="1 2" key="1">
    <citation type="submission" date="2020-07" db="EMBL/GenBank/DDBJ databases">
        <title>Description of Kordia aestuariivivens sp. nov., isolated from a tidal flat.</title>
        <authorList>
            <person name="Park S."/>
            <person name="Yoon J.-H."/>
        </authorList>
    </citation>
    <scope>NUCLEOTIDE SEQUENCE [LARGE SCALE GENOMIC DNA]</scope>
    <source>
        <strain evidence="1 2">YSTF-M3</strain>
    </source>
</reference>
<dbReference type="Proteomes" id="UP000619238">
    <property type="component" value="Unassembled WGS sequence"/>
</dbReference>
<dbReference type="Pfam" id="PF13578">
    <property type="entry name" value="Methyltransf_24"/>
    <property type="match status" value="1"/>
</dbReference>
<dbReference type="RefSeq" id="WP_187564619.1">
    <property type="nucleotide sequence ID" value="NZ_JACGWS010000022.1"/>
</dbReference>
<organism evidence="1 2">
    <name type="scientific">Kordia aestuariivivens</name>
    <dbReference type="NCBI Taxonomy" id="2759037"/>
    <lineage>
        <taxon>Bacteria</taxon>
        <taxon>Pseudomonadati</taxon>
        <taxon>Bacteroidota</taxon>
        <taxon>Flavobacteriia</taxon>
        <taxon>Flavobacteriales</taxon>
        <taxon>Flavobacteriaceae</taxon>
        <taxon>Kordia</taxon>
    </lineage>
</organism>
<proteinExistence type="predicted"/>
<dbReference type="GO" id="GO:0008168">
    <property type="term" value="F:methyltransferase activity"/>
    <property type="evidence" value="ECO:0007669"/>
    <property type="project" value="UniProtKB-KW"/>
</dbReference>
<evidence type="ECO:0000313" key="2">
    <source>
        <dbReference type="Proteomes" id="UP000619238"/>
    </source>
</evidence>
<keyword evidence="1" id="KW-0489">Methyltransferase</keyword>
<sequence length="238" mass="27611">MIFLKKPYKTLHKDSFLQRINSTVIGEGMLHEGNIYLMDYAIQNMPNEGIIFEIGSYASLSTNVMLHLLNKHNKKHLFIGCDAWVYKGFKDHEGTIRNHIDGSDTITRTAYAAYIKNAFINAINLLHPNTKPYTCHLTSDAFFKNWNTTNEFTDVFDRAFSIHQEISFCYIDGNHSYEQTKKDFENVVSKLKLNGFILIDDSAKYMNFGSAKFIKEIKKNVRFKIIDNNPNYLIQKIK</sequence>
<gene>
    <name evidence="1" type="ORF">H2O64_23120</name>
</gene>
<evidence type="ECO:0000313" key="1">
    <source>
        <dbReference type="EMBL" id="MBC8757578.1"/>
    </source>
</evidence>
<dbReference type="InterPro" id="IPR029063">
    <property type="entry name" value="SAM-dependent_MTases_sf"/>
</dbReference>
<keyword evidence="1" id="KW-0808">Transferase</keyword>
<dbReference type="EMBL" id="JACGWS010000022">
    <property type="protein sequence ID" value="MBC8757578.1"/>
    <property type="molecule type" value="Genomic_DNA"/>
</dbReference>
<dbReference type="GO" id="GO:0032259">
    <property type="term" value="P:methylation"/>
    <property type="evidence" value="ECO:0007669"/>
    <property type="project" value="UniProtKB-KW"/>
</dbReference>
<dbReference type="Gene3D" id="3.40.50.150">
    <property type="entry name" value="Vaccinia Virus protein VP39"/>
    <property type="match status" value="1"/>
</dbReference>
<keyword evidence="2" id="KW-1185">Reference proteome</keyword>
<name>A0ABR7QGG3_9FLAO</name>
<protein>
    <submittedName>
        <fullName evidence="1">Class I SAM-dependent methyltransferase</fullName>
    </submittedName>
</protein>
<comment type="caution">
    <text evidence="1">The sequence shown here is derived from an EMBL/GenBank/DDBJ whole genome shotgun (WGS) entry which is preliminary data.</text>
</comment>